<keyword evidence="3" id="KW-0808">Transferase</keyword>
<name>A0A937R9W4_9ACTN</name>
<dbReference type="PANTHER" id="PTHR43630:SF1">
    <property type="entry name" value="POLY-BETA-1,6-N-ACETYL-D-GLUCOSAMINE SYNTHASE"/>
    <property type="match status" value="1"/>
</dbReference>
<dbReference type="InterPro" id="IPR029044">
    <property type="entry name" value="Nucleotide-diphossugar_trans"/>
</dbReference>
<dbReference type="SUPFAM" id="SSF53448">
    <property type="entry name" value="Nucleotide-diphospho-sugar transferases"/>
    <property type="match status" value="1"/>
</dbReference>
<evidence type="ECO:0000256" key="2">
    <source>
        <dbReference type="ARBA" id="ARBA00022676"/>
    </source>
</evidence>
<proteinExistence type="inferred from homology"/>
<evidence type="ECO:0000313" key="4">
    <source>
        <dbReference type="EMBL" id="MBL7626407.1"/>
    </source>
</evidence>
<dbReference type="CDD" id="cd06438">
    <property type="entry name" value="EpsO_like"/>
    <property type="match status" value="1"/>
</dbReference>
<organism evidence="4 5">
    <name type="scientific">Frankia nepalensis</name>
    <dbReference type="NCBI Taxonomy" id="1836974"/>
    <lineage>
        <taxon>Bacteria</taxon>
        <taxon>Bacillati</taxon>
        <taxon>Actinomycetota</taxon>
        <taxon>Actinomycetes</taxon>
        <taxon>Frankiales</taxon>
        <taxon>Frankiaceae</taxon>
        <taxon>Frankia</taxon>
    </lineage>
</organism>
<dbReference type="RefSeq" id="WP_203004462.1">
    <property type="nucleotide sequence ID" value="NZ_JADWYU010000217.1"/>
</dbReference>
<keyword evidence="5" id="KW-1185">Reference proteome</keyword>
<gene>
    <name evidence="4" type="ORF">I7412_04310</name>
</gene>
<dbReference type="PANTHER" id="PTHR43630">
    <property type="entry name" value="POLY-BETA-1,6-N-ACETYL-D-GLUCOSAMINE SYNTHASE"/>
    <property type="match status" value="1"/>
</dbReference>
<dbReference type="Gene3D" id="3.90.550.10">
    <property type="entry name" value="Spore Coat Polysaccharide Biosynthesis Protein SpsA, Chain A"/>
    <property type="match status" value="1"/>
</dbReference>
<dbReference type="Proteomes" id="UP000604475">
    <property type="component" value="Unassembled WGS sequence"/>
</dbReference>
<keyword evidence="2" id="KW-0328">Glycosyltransferase</keyword>
<sequence>MNAAATALSLSAVAVGLPGLGAAAHLGTLALASLAYREPRPRGPVPPVRFLVLIPAHNEQAVLGRTLKAINAAIRPRDRVVVVADRCTDATEKIAREHGADVVVRPEGSEPGRAAARQAGLDHARGLDWDAIVMIDADSVCDAGFFDACERALAGGAQALQTRSEMLLGGGLAAQASVASFALQGVLIPRGRDRLGLLVRLRGTGMVLRRPVVERYSFRAAAGEDRWYGTELGLDGILPRHVESARLRSENVDTWKSAAAQRVRYEAGRMSAAREFVPRLLRRPTAATVEAAVELLTPPFAIAVGSAAAATALAVASGGVPLIIVTSGSLAVLSLTLVTGLLQADAPARTWLALLSAPGYIAWKLAVQARAFAAVRREQDYFPPTART</sequence>
<dbReference type="Pfam" id="PF13641">
    <property type="entry name" value="Glyco_tranf_2_3"/>
    <property type="match status" value="1"/>
</dbReference>
<evidence type="ECO:0000313" key="5">
    <source>
        <dbReference type="Proteomes" id="UP000604475"/>
    </source>
</evidence>
<comment type="similarity">
    <text evidence="1">Belongs to the glycosyltransferase 2 family.</text>
</comment>
<comment type="caution">
    <text evidence="4">The sequence shown here is derived from an EMBL/GenBank/DDBJ whole genome shotgun (WGS) entry which is preliminary data.</text>
</comment>
<dbReference type="GO" id="GO:0016757">
    <property type="term" value="F:glycosyltransferase activity"/>
    <property type="evidence" value="ECO:0007669"/>
    <property type="project" value="UniProtKB-KW"/>
</dbReference>
<dbReference type="AlphaFoldDB" id="A0A937R9W4"/>
<reference evidence="4" key="1">
    <citation type="submission" date="2020-12" db="EMBL/GenBank/DDBJ databases">
        <title>Genomic characterization of non-nitrogen-fixing Frankia strains.</title>
        <authorList>
            <person name="Carlos-Shanley C."/>
            <person name="Guerra T."/>
            <person name="Hahn D."/>
        </authorList>
    </citation>
    <scope>NUCLEOTIDE SEQUENCE</scope>
    <source>
        <strain evidence="4">CN6</strain>
    </source>
</reference>
<evidence type="ECO:0000256" key="3">
    <source>
        <dbReference type="ARBA" id="ARBA00022679"/>
    </source>
</evidence>
<evidence type="ECO:0000256" key="1">
    <source>
        <dbReference type="ARBA" id="ARBA00006739"/>
    </source>
</evidence>
<protein>
    <submittedName>
        <fullName evidence="4">Glycosyltransferase</fullName>
    </submittedName>
</protein>
<dbReference type="EMBL" id="JAEACQ010000132">
    <property type="protein sequence ID" value="MBL7626407.1"/>
    <property type="molecule type" value="Genomic_DNA"/>
</dbReference>
<accession>A0A937R9W4</accession>